<protein>
    <recommendedName>
        <fullName evidence="5">SGNH hydrolase-type esterase domain-containing protein</fullName>
    </recommendedName>
</protein>
<keyword evidence="2" id="KW-0732">Signal</keyword>
<gene>
    <name evidence="3" type="ORF">HYH03_001911</name>
</gene>
<dbReference type="OrthoDB" id="533717at2759"/>
<organism evidence="3 4">
    <name type="scientific">Edaphochlamys debaryana</name>
    <dbReference type="NCBI Taxonomy" id="47281"/>
    <lineage>
        <taxon>Eukaryota</taxon>
        <taxon>Viridiplantae</taxon>
        <taxon>Chlorophyta</taxon>
        <taxon>core chlorophytes</taxon>
        <taxon>Chlorophyceae</taxon>
        <taxon>CS clade</taxon>
        <taxon>Chlamydomonadales</taxon>
        <taxon>Chlamydomonadales incertae sedis</taxon>
        <taxon>Edaphochlamys</taxon>
    </lineage>
</organism>
<evidence type="ECO:0000256" key="1">
    <source>
        <dbReference type="SAM" id="MobiDB-lite"/>
    </source>
</evidence>
<dbReference type="EMBL" id="JAEHOE010000004">
    <property type="protein sequence ID" value="KAG2500335.1"/>
    <property type="molecule type" value="Genomic_DNA"/>
</dbReference>
<feature type="compositionally biased region" description="Acidic residues" evidence="1">
    <location>
        <begin position="723"/>
        <end position="740"/>
    </location>
</feature>
<dbReference type="SUPFAM" id="SSF52266">
    <property type="entry name" value="SGNH hydrolase"/>
    <property type="match status" value="1"/>
</dbReference>
<evidence type="ECO:0000313" key="4">
    <source>
        <dbReference type="Proteomes" id="UP000612055"/>
    </source>
</evidence>
<evidence type="ECO:0000313" key="3">
    <source>
        <dbReference type="EMBL" id="KAG2500335.1"/>
    </source>
</evidence>
<evidence type="ECO:0000256" key="2">
    <source>
        <dbReference type="SAM" id="SignalP"/>
    </source>
</evidence>
<feature type="signal peptide" evidence="2">
    <location>
        <begin position="1"/>
        <end position="23"/>
    </location>
</feature>
<comment type="caution">
    <text evidence="3">The sequence shown here is derived from an EMBL/GenBank/DDBJ whole genome shotgun (WGS) entry which is preliminary data.</text>
</comment>
<reference evidence="3" key="1">
    <citation type="journal article" date="2020" name="bioRxiv">
        <title>Comparative genomics of Chlamydomonas.</title>
        <authorList>
            <person name="Craig R.J."/>
            <person name="Hasan A.R."/>
            <person name="Ness R.W."/>
            <person name="Keightley P.D."/>
        </authorList>
    </citation>
    <scope>NUCLEOTIDE SEQUENCE</scope>
    <source>
        <strain evidence="3">CCAP 11/70</strain>
    </source>
</reference>
<feature type="compositionally biased region" description="Basic and acidic residues" evidence="1">
    <location>
        <begin position="181"/>
        <end position="191"/>
    </location>
</feature>
<sequence>MYCSTSPALVLLAALAAWHFAIALATSAGEQEQANRYLDYDVAKRVVKIEGSLPSYKFTVGLAERLSGLTHVGHAARLRLVLERARRGEALRVGALGGSITAGQGTGGVYHTYPAAFAAWLNAAFPPSKDAKPLPPFIASAWSGAAAGEAPGKDGSGVGTDPTFAAAETGTEGWEGWGQEGEEHQEGRSEGGDGGSGGGFLGALSRLFGWGRRRRRAQEAVEPGEGARRRSLGGPPKHLIVNGGVPGTTSAYMSACFHHHLPPGVDLVFVEYSVNDPPDPSPDMGSSDRRALERLLRKVLALPSRPAVVLVHMYAHEAAEGRFYHTAQRDIGELGMLYGLPAVSLRDAVLPAAVCSSAPSTPSTATSSSSAAPAPKTKSGRGLLARKTSKPTPASSSSSPSPSPSSSSSPSPSSKSSSPFSSASAPAFACAAATSPAAVALGAIFNGGRHHPGRGGHVVVTELLITLALDLLDSNQRLQREADVLRLLHSAQEGAVGGDGTATVDMDGKGAEAEGGPGGVTDAAGAALAWLRALAVRPLPAPMARGNYEAGRSTCYLEHELKDLVGPGAEGWAWTDEGRAKWGWVAAEPGKQLRLKLNTQVSSGSEEPLAYPQPIIVQLAYLKSYELMGTARVECESGCACEAATVDALDPRPVSVTAMHDVKVSQHPECVLLITTAGPGKARQEGKGGDHDRSTGKDAEGSRDKGKGKGKDGKGKGKGGDREGEEGEKEEEEVEEEDEEGGKADGEQEAGGPAKRGPQTVPGSKFKILGVVVGEEPGATAGGVSWVRPETSDLAKYVKILSKKHKGA</sequence>
<feature type="region of interest" description="Disordered" evidence="1">
    <location>
        <begin position="356"/>
        <end position="420"/>
    </location>
</feature>
<feature type="region of interest" description="Disordered" evidence="1">
    <location>
        <begin position="217"/>
        <end position="238"/>
    </location>
</feature>
<feature type="compositionally biased region" description="Low complexity" evidence="1">
    <location>
        <begin position="390"/>
        <end position="420"/>
    </location>
</feature>
<feature type="compositionally biased region" description="Basic and acidic residues" evidence="1">
    <location>
        <begin position="682"/>
        <end position="722"/>
    </location>
</feature>
<proteinExistence type="predicted"/>
<feature type="region of interest" description="Disordered" evidence="1">
    <location>
        <begin position="677"/>
        <end position="764"/>
    </location>
</feature>
<name>A0A836C4Y6_9CHLO</name>
<feature type="chain" id="PRO_5032314801" description="SGNH hydrolase-type esterase domain-containing protein" evidence="2">
    <location>
        <begin position="24"/>
        <end position="808"/>
    </location>
</feature>
<evidence type="ECO:0008006" key="5">
    <source>
        <dbReference type="Google" id="ProtNLM"/>
    </source>
</evidence>
<dbReference type="AlphaFoldDB" id="A0A836C4Y6"/>
<dbReference type="PANTHER" id="PTHR34407:SF1">
    <property type="entry name" value="SGNH HYDROLASE-TYPE ESTERASE DOMAIN-CONTAINING PROTEIN"/>
    <property type="match status" value="1"/>
</dbReference>
<dbReference type="PANTHER" id="PTHR34407">
    <property type="entry name" value="EXPRESSED PROTEIN"/>
    <property type="match status" value="1"/>
</dbReference>
<dbReference type="CDD" id="cd00229">
    <property type="entry name" value="SGNH_hydrolase"/>
    <property type="match status" value="1"/>
</dbReference>
<feature type="compositionally biased region" description="Low complexity" evidence="1">
    <location>
        <begin position="356"/>
        <end position="377"/>
    </location>
</feature>
<accession>A0A836C4Y6</accession>
<keyword evidence="4" id="KW-1185">Reference proteome</keyword>
<feature type="region of interest" description="Disordered" evidence="1">
    <location>
        <begin position="146"/>
        <end position="197"/>
    </location>
</feature>
<dbReference type="Proteomes" id="UP000612055">
    <property type="component" value="Unassembled WGS sequence"/>
</dbReference>